<accession>A0A7H1NUB6</accession>
<dbReference type="Proteomes" id="UP000516349">
    <property type="component" value="Chromosome"/>
</dbReference>
<dbReference type="PROSITE" id="PS51831">
    <property type="entry name" value="HD"/>
    <property type="match status" value="1"/>
</dbReference>
<dbReference type="RefSeq" id="WP_203413546.1">
    <property type="nucleotide sequence ID" value="NZ_CP060244.1"/>
</dbReference>
<dbReference type="NCBIfam" id="TIGR00277">
    <property type="entry name" value="HDIG"/>
    <property type="match status" value="1"/>
</dbReference>
<dbReference type="NCBIfam" id="NF002326">
    <property type="entry name" value="PRK01286.1-1"/>
    <property type="match status" value="1"/>
</dbReference>
<dbReference type="PANTHER" id="PTHR11373">
    <property type="entry name" value="DEOXYNUCLEOSIDE TRIPHOSPHATE TRIPHOSPHOHYDROLASE"/>
    <property type="match status" value="1"/>
</dbReference>
<evidence type="ECO:0000259" key="3">
    <source>
        <dbReference type="PROSITE" id="PS51831"/>
    </source>
</evidence>
<dbReference type="SMART" id="SM00471">
    <property type="entry name" value="HDc"/>
    <property type="match status" value="1"/>
</dbReference>
<evidence type="ECO:0000313" key="4">
    <source>
        <dbReference type="EMBL" id="QNT79376.1"/>
    </source>
</evidence>
<dbReference type="AlphaFoldDB" id="A0A7H1NUB6"/>
<dbReference type="InterPro" id="IPR050135">
    <property type="entry name" value="dGTPase-like"/>
</dbReference>
<dbReference type="InterPro" id="IPR003607">
    <property type="entry name" value="HD/PDEase_dom"/>
</dbReference>
<evidence type="ECO:0000313" key="5">
    <source>
        <dbReference type="Proteomes" id="UP000516349"/>
    </source>
</evidence>
<comment type="similarity">
    <text evidence="2">Belongs to the dGTPase family. Type 2 subfamily.</text>
</comment>
<name>A0A7H1NUB6_9PROT</name>
<dbReference type="HAMAP" id="MF_01212">
    <property type="entry name" value="dGTPase_type2"/>
    <property type="match status" value="1"/>
</dbReference>
<proteinExistence type="inferred from homology"/>
<dbReference type="Gene3D" id="1.10.3210.10">
    <property type="entry name" value="Hypothetical protein af1432"/>
    <property type="match status" value="1"/>
</dbReference>
<dbReference type="InterPro" id="IPR006674">
    <property type="entry name" value="HD_domain"/>
</dbReference>
<protein>
    <recommendedName>
        <fullName evidence="2">Deoxyguanosinetriphosphate triphosphohydrolase-like protein</fullName>
    </recommendedName>
</protein>
<evidence type="ECO:0000256" key="1">
    <source>
        <dbReference type="ARBA" id="ARBA00022801"/>
    </source>
</evidence>
<sequence>MAEAPYASKKASSKGRLYPEEESAARSLWQRDRDRVIHSSGFRTLQYKTQVFINHEGDFFRTRLTHSLEVAQIARSVARYLGLNQDLTETIALAHDLGHPPFGHAGEEALREAMKMWGSFDHNTQSLRLVTKLERRYIFFDGLNLTWESLEGLVKHNGPIKKPNLYIQEIDQRYHLLLQSYASLEAQIASIADDIAYHCHDIDDGLRAGLLSFKDMQTLPLIGDVYGEVIDLLKQQRTPDLSRYDTDQRIRHEMIRRVINILVLDLTEQTKRNIEEWNIRSVEDVRTAQKPVVGFSDPIARASRLIRQFLKARMYRHWRVMRMTAKAKKIIYELFEVLSSDPNLLPDGWNERAKAANALMGRNGVCRVVADYIASMSDRSAMDEHRRLTDMTVIA</sequence>
<dbReference type="InterPro" id="IPR026875">
    <property type="entry name" value="PHydrolase_assoc_dom"/>
</dbReference>
<dbReference type="GO" id="GO:0006203">
    <property type="term" value="P:dGTP catabolic process"/>
    <property type="evidence" value="ECO:0007669"/>
    <property type="project" value="TreeGrafter"/>
</dbReference>
<organism evidence="4 5">
    <name type="scientific">Entomobacter blattae</name>
    <dbReference type="NCBI Taxonomy" id="2762277"/>
    <lineage>
        <taxon>Bacteria</taxon>
        <taxon>Pseudomonadati</taxon>
        <taxon>Pseudomonadota</taxon>
        <taxon>Alphaproteobacteria</taxon>
        <taxon>Acetobacterales</taxon>
        <taxon>Acetobacteraceae</taxon>
        <taxon>Entomobacter</taxon>
    </lineage>
</organism>
<dbReference type="InterPro" id="IPR006261">
    <property type="entry name" value="dGTPase"/>
</dbReference>
<keyword evidence="5" id="KW-1185">Reference proteome</keyword>
<dbReference type="SUPFAM" id="SSF109604">
    <property type="entry name" value="HD-domain/PDEase-like"/>
    <property type="match status" value="1"/>
</dbReference>
<dbReference type="Pfam" id="PF01966">
    <property type="entry name" value="HD"/>
    <property type="match status" value="1"/>
</dbReference>
<gene>
    <name evidence="4" type="ORF">JGUZn3_21740</name>
</gene>
<dbReference type="GO" id="GO:0008832">
    <property type="term" value="F:dGTPase activity"/>
    <property type="evidence" value="ECO:0007669"/>
    <property type="project" value="TreeGrafter"/>
</dbReference>
<feature type="domain" description="HD" evidence="3">
    <location>
        <begin position="63"/>
        <end position="198"/>
    </location>
</feature>
<dbReference type="PANTHER" id="PTHR11373:SF43">
    <property type="entry name" value="DEOXYGUANOSINETRIPHOSPHATE TRIPHOSPHOHYDROLASE-LIKE PROTEIN"/>
    <property type="match status" value="1"/>
</dbReference>
<dbReference type="CDD" id="cd00077">
    <property type="entry name" value="HDc"/>
    <property type="match status" value="1"/>
</dbReference>
<evidence type="ECO:0000256" key="2">
    <source>
        <dbReference type="HAMAP-Rule" id="MF_01212"/>
    </source>
</evidence>
<dbReference type="NCBIfam" id="TIGR01353">
    <property type="entry name" value="dGTP_triPase"/>
    <property type="match status" value="1"/>
</dbReference>
<keyword evidence="1 2" id="KW-0378">Hydrolase</keyword>
<dbReference type="InterPro" id="IPR023023">
    <property type="entry name" value="dNTPase_2"/>
</dbReference>
<dbReference type="EMBL" id="CP060244">
    <property type="protein sequence ID" value="QNT79376.1"/>
    <property type="molecule type" value="Genomic_DNA"/>
</dbReference>
<reference evidence="4 5" key="1">
    <citation type="submission" date="2020-08" db="EMBL/GenBank/DDBJ databases">
        <title>Complete genome sequence of Entomobacter blattae G55GP.</title>
        <authorList>
            <person name="Poehlein A."/>
            <person name="Guzman J."/>
            <person name="Daniel R."/>
            <person name="Vilcinskas A."/>
        </authorList>
    </citation>
    <scope>NUCLEOTIDE SEQUENCE [LARGE SCALE GENOMIC DNA]</scope>
    <source>
        <strain evidence="4 5">G55GP</strain>
    </source>
</reference>
<dbReference type="InterPro" id="IPR006675">
    <property type="entry name" value="HDIG_dom"/>
</dbReference>
<dbReference type="Pfam" id="PF13286">
    <property type="entry name" value="HD_assoc"/>
    <property type="match status" value="1"/>
</dbReference>
<dbReference type="KEGG" id="ebla:JGUZn3_21740"/>